<proteinExistence type="predicted"/>
<gene>
    <name evidence="1" type="ORF">GGR39_003122</name>
</gene>
<accession>A0A7W6FZU0</accession>
<comment type="caution">
    <text evidence="1">The sequence shown here is derived from an EMBL/GenBank/DDBJ whole genome shotgun (WGS) entry which is preliminary data.</text>
</comment>
<name>A0A7W6FZU0_9SPHN</name>
<dbReference type="EMBL" id="JACIDY010000009">
    <property type="protein sequence ID" value="MBB3941445.1"/>
    <property type="molecule type" value="Genomic_DNA"/>
</dbReference>
<protein>
    <submittedName>
        <fullName evidence="1">Uncharacterized protein</fullName>
    </submittedName>
</protein>
<organism evidence="1 2">
    <name type="scientific">Novosphingobium fluoreni</name>
    <dbReference type="NCBI Taxonomy" id="1391222"/>
    <lineage>
        <taxon>Bacteria</taxon>
        <taxon>Pseudomonadati</taxon>
        <taxon>Pseudomonadota</taxon>
        <taxon>Alphaproteobacteria</taxon>
        <taxon>Sphingomonadales</taxon>
        <taxon>Sphingomonadaceae</taxon>
        <taxon>Novosphingobium</taxon>
    </lineage>
</organism>
<evidence type="ECO:0000313" key="1">
    <source>
        <dbReference type="EMBL" id="MBB3941445.1"/>
    </source>
</evidence>
<dbReference type="Proteomes" id="UP000561459">
    <property type="component" value="Unassembled WGS sequence"/>
</dbReference>
<evidence type="ECO:0000313" key="2">
    <source>
        <dbReference type="Proteomes" id="UP000561459"/>
    </source>
</evidence>
<dbReference type="RefSeq" id="WP_183618298.1">
    <property type="nucleotide sequence ID" value="NZ_JACIDY010000009.1"/>
</dbReference>
<reference evidence="1 2" key="1">
    <citation type="submission" date="2020-08" db="EMBL/GenBank/DDBJ databases">
        <title>Genomic Encyclopedia of Type Strains, Phase IV (KMG-IV): sequencing the most valuable type-strain genomes for metagenomic binning, comparative biology and taxonomic classification.</title>
        <authorList>
            <person name="Goeker M."/>
        </authorList>
    </citation>
    <scope>NUCLEOTIDE SEQUENCE [LARGE SCALE GENOMIC DNA]</scope>
    <source>
        <strain evidence="1 2">DSM 27568</strain>
    </source>
</reference>
<keyword evidence="2" id="KW-1185">Reference proteome</keyword>
<dbReference type="AlphaFoldDB" id="A0A7W6FZU0"/>
<sequence>MSTDLLLSRLKTKMSVLTCGNPLTGAAVESALAERPGAFDALPEGLGQFAGHLADAIEDYLGFHGQELARDLNEPALKTWRADVEFAVRKVLSQAESPS</sequence>